<dbReference type="PROSITE" id="PS00108">
    <property type="entry name" value="PROTEIN_KINASE_ST"/>
    <property type="match status" value="1"/>
</dbReference>
<dbReference type="STRING" id="906689.A0A2I0VEA4"/>
<dbReference type="GO" id="GO:0016020">
    <property type="term" value="C:membrane"/>
    <property type="evidence" value="ECO:0007669"/>
    <property type="project" value="TreeGrafter"/>
</dbReference>
<evidence type="ECO:0000259" key="1">
    <source>
        <dbReference type="PROSITE" id="PS50011"/>
    </source>
</evidence>
<evidence type="ECO:0000313" key="3">
    <source>
        <dbReference type="Proteomes" id="UP000233837"/>
    </source>
</evidence>
<dbReference type="GO" id="GO:0005524">
    <property type="term" value="F:ATP binding"/>
    <property type="evidence" value="ECO:0007669"/>
    <property type="project" value="InterPro"/>
</dbReference>
<dbReference type="Pfam" id="PF00069">
    <property type="entry name" value="Pkinase"/>
    <property type="match status" value="1"/>
</dbReference>
<dbReference type="PROSITE" id="PS50011">
    <property type="entry name" value="PROTEIN_KINASE_DOM"/>
    <property type="match status" value="1"/>
</dbReference>
<dbReference type="InterPro" id="IPR011009">
    <property type="entry name" value="Kinase-like_dom_sf"/>
</dbReference>
<dbReference type="AlphaFoldDB" id="A0A2I0VEA4"/>
<sequence length="72" mass="7873">MKKAKQGRRCVSICSDVAASMAYLHHHSPVQVIYCDLKPSNILLNEDMTALVSEFGISRLVITVAEGNPVSE</sequence>
<dbReference type="InterPro" id="IPR008271">
    <property type="entry name" value="Ser/Thr_kinase_AS"/>
</dbReference>
<keyword evidence="3" id="KW-1185">Reference proteome</keyword>
<reference evidence="2 3" key="2">
    <citation type="journal article" date="2017" name="Nature">
        <title>The Apostasia genome and the evolution of orchids.</title>
        <authorList>
            <person name="Zhang G.Q."/>
            <person name="Liu K.W."/>
            <person name="Li Z."/>
            <person name="Lohaus R."/>
            <person name="Hsiao Y.Y."/>
            <person name="Niu S.C."/>
            <person name="Wang J.Y."/>
            <person name="Lin Y.C."/>
            <person name="Xu Q."/>
            <person name="Chen L.J."/>
            <person name="Yoshida K."/>
            <person name="Fujiwara S."/>
            <person name="Wang Z.W."/>
            <person name="Zhang Y.Q."/>
            <person name="Mitsuda N."/>
            <person name="Wang M."/>
            <person name="Liu G.H."/>
            <person name="Pecoraro L."/>
            <person name="Huang H.X."/>
            <person name="Xiao X.J."/>
            <person name="Lin M."/>
            <person name="Wu X.Y."/>
            <person name="Wu W.L."/>
            <person name="Chen Y.Y."/>
            <person name="Chang S.B."/>
            <person name="Sakamoto S."/>
            <person name="Ohme-Takagi M."/>
            <person name="Yagi M."/>
            <person name="Zeng S.J."/>
            <person name="Shen C.Y."/>
            <person name="Yeh C.M."/>
            <person name="Luo Y.B."/>
            <person name="Tsai W.C."/>
            <person name="Van de Peer Y."/>
            <person name="Liu Z.J."/>
        </authorList>
    </citation>
    <scope>NUCLEOTIDE SEQUENCE [LARGE SCALE GENOMIC DNA]</scope>
    <source>
        <tissue evidence="2">The whole plant</tissue>
    </source>
</reference>
<organism evidence="2 3">
    <name type="scientific">Dendrobium catenatum</name>
    <dbReference type="NCBI Taxonomy" id="906689"/>
    <lineage>
        <taxon>Eukaryota</taxon>
        <taxon>Viridiplantae</taxon>
        <taxon>Streptophyta</taxon>
        <taxon>Embryophyta</taxon>
        <taxon>Tracheophyta</taxon>
        <taxon>Spermatophyta</taxon>
        <taxon>Magnoliopsida</taxon>
        <taxon>Liliopsida</taxon>
        <taxon>Asparagales</taxon>
        <taxon>Orchidaceae</taxon>
        <taxon>Epidendroideae</taxon>
        <taxon>Malaxideae</taxon>
        <taxon>Dendrobiinae</taxon>
        <taxon>Dendrobium</taxon>
    </lineage>
</organism>
<dbReference type="PANTHER" id="PTHR48055:SF55">
    <property type="entry name" value="PROTEIN KINASE DOMAIN-CONTAINING PROTEIN"/>
    <property type="match status" value="1"/>
</dbReference>
<dbReference type="Gene3D" id="1.10.510.10">
    <property type="entry name" value="Transferase(Phosphotransferase) domain 1"/>
    <property type="match status" value="1"/>
</dbReference>
<proteinExistence type="predicted"/>
<dbReference type="InterPro" id="IPR051564">
    <property type="entry name" value="LRR_receptor-like_kinase"/>
</dbReference>
<keyword evidence="2" id="KW-0418">Kinase</keyword>
<dbReference type="InterPro" id="IPR000719">
    <property type="entry name" value="Prot_kinase_dom"/>
</dbReference>
<dbReference type="PANTHER" id="PTHR48055">
    <property type="entry name" value="LEUCINE-RICH REPEAT RECEPTOR PROTEIN KINASE EMS1"/>
    <property type="match status" value="1"/>
</dbReference>
<reference evidence="2 3" key="1">
    <citation type="journal article" date="2016" name="Sci. Rep.">
        <title>The Dendrobium catenatum Lindl. genome sequence provides insights into polysaccharide synthase, floral development and adaptive evolution.</title>
        <authorList>
            <person name="Zhang G.Q."/>
            <person name="Xu Q."/>
            <person name="Bian C."/>
            <person name="Tsai W.C."/>
            <person name="Yeh C.M."/>
            <person name="Liu K.W."/>
            <person name="Yoshida K."/>
            <person name="Zhang L.S."/>
            <person name="Chang S.B."/>
            <person name="Chen F."/>
            <person name="Shi Y."/>
            <person name="Su Y.Y."/>
            <person name="Zhang Y.Q."/>
            <person name="Chen L.J."/>
            <person name="Yin Y."/>
            <person name="Lin M."/>
            <person name="Huang H."/>
            <person name="Deng H."/>
            <person name="Wang Z.W."/>
            <person name="Zhu S.L."/>
            <person name="Zhao X."/>
            <person name="Deng C."/>
            <person name="Niu S.C."/>
            <person name="Huang J."/>
            <person name="Wang M."/>
            <person name="Liu G.H."/>
            <person name="Yang H.J."/>
            <person name="Xiao X.J."/>
            <person name="Hsiao Y.Y."/>
            <person name="Wu W.L."/>
            <person name="Chen Y.Y."/>
            <person name="Mitsuda N."/>
            <person name="Ohme-Takagi M."/>
            <person name="Luo Y.B."/>
            <person name="Van de Peer Y."/>
            <person name="Liu Z.J."/>
        </authorList>
    </citation>
    <scope>NUCLEOTIDE SEQUENCE [LARGE SCALE GENOMIC DNA]</scope>
    <source>
        <tissue evidence="2">The whole plant</tissue>
    </source>
</reference>
<keyword evidence="2" id="KW-0808">Transferase</keyword>
<dbReference type="Proteomes" id="UP000233837">
    <property type="component" value="Unassembled WGS sequence"/>
</dbReference>
<name>A0A2I0VEA4_9ASPA</name>
<gene>
    <name evidence="2" type="ORF">MA16_Dca024633</name>
</gene>
<dbReference type="SUPFAM" id="SSF56112">
    <property type="entry name" value="Protein kinase-like (PK-like)"/>
    <property type="match status" value="1"/>
</dbReference>
<protein>
    <submittedName>
        <fullName evidence="2">Leucine-rich repeat receptor-like serine/threonine-protein kinase</fullName>
    </submittedName>
</protein>
<evidence type="ECO:0000313" key="2">
    <source>
        <dbReference type="EMBL" id="PKU61744.1"/>
    </source>
</evidence>
<keyword evidence="2" id="KW-0675">Receptor</keyword>
<accession>A0A2I0VEA4</accession>
<dbReference type="GO" id="GO:0004672">
    <property type="term" value="F:protein kinase activity"/>
    <property type="evidence" value="ECO:0007669"/>
    <property type="project" value="InterPro"/>
</dbReference>
<dbReference type="EMBL" id="KZ503744">
    <property type="protein sequence ID" value="PKU61744.1"/>
    <property type="molecule type" value="Genomic_DNA"/>
</dbReference>
<feature type="domain" description="Protein kinase" evidence="1">
    <location>
        <begin position="1"/>
        <end position="72"/>
    </location>
</feature>